<dbReference type="InterPro" id="IPR011050">
    <property type="entry name" value="Pectin_lyase_fold/virulence"/>
</dbReference>
<evidence type="ECO:0000313" key="2">
    <source>
        <dbReference type="Proteomes" id="UP000631114"/>
    </source>
</evidence>
<dbReference type="InterPro" id="IPR012334">
    <property type="entry name" value="Pectin_lyas_fold"/>
</dbReference>
<organism evidence="1 2">
    <name type="scientific">Coptis chinensis</name>
    <dbReference type="NCBI Taxonomy" id="261450"/>
    <lineage>
        <taxon>Eukaryota</taxon>
        <taxon>Viridiplantae</taxon>
        <taxon>Streptophyta</taxon>
        <taxon>Embryophyta</taxon>
        <taxon>Tracheophyta</taxon>
        <taxon>Spermatophyta</taxon>
        <taxon>Magnoliopsida</taxon>
        <taxon>Ranunculales</taxon>
        <taxon>Ranunculaceae</taxon>
        <taxon>Coptidoideae</taxon>
        <taxon>Coptis</taxon>
    </lineage>
</organism>
<dbReference type="Gene3D" id="2.160.20.10">
    <property type="entry name" value="Single-stranded right-handed beta-helix, Pectin lyase-like"/>
    <property type="match status" value="1"/>
</dbReference>
<dbReference type="SUPFAM" id="SSF51126">
    <property type="entry name" value="Pectin lyase-like"/>
    <property type="match status" value="1"/>
</dbReference>
<proteinExistence type="predicted"/>
<sequence length="129" mass="14851">MKCSYDKKLRARAFKPGDWVLHTRQRSNEEPNRGKLGENWEGPFIIERLSSKVEGTDFNVLDHDAKSDGKSDCAKAFLEAWQAACHTPKASKQRLVIPGGYICRKRGYVYRPMHGLYDRSIDWNHPSNN</sequence>
<comment type="caution">
    <text evidence="1">The sequence shown here is derived from an EMBL/GenBank/DDBJ whole genome shotgun (WGS) entry which is preliminary data.</text>
</comment>
<reference evidence="1 2" key="1">
    <citation type="submission" date="2020-10" db="EMBL/GenBank/DDBJ databases">
        <title>The Coptis chinensis genome and diversification of protoberbering-type alkaloids.</title>
        <authorList>
            <person name="Wang B."/>
            <person name="Shu S."/>
            <person name="Song C."/>
            <person name="Liu Y."/>
        </authorList>
    </citation>
    <scope>NUCLEOTIDE SEQUENCE [LARGE SCALE GENOMIC DNA]</scope>
    <source>
        <strain evidence="1">HL-2020</strain>
        <tissue evidence="1">Leaf</tissue>
    </source>
</reference>
<dbReference type="AlphaFoldDB" id="A0A835MCM3"/>
<dbReference type="OrthoDB" id="1427311at2759"/>
<gene>
    <name evidence="1" type="ORF">IFM89_030037</name>
</gene>
<keyword evidence="2" id="KW-1185">Reference proteome</keyword>
<dbReference type="Proteomes" id="UP000631114">
    <property type="component" value="Unassembled WGS sequence"/>
</dbReference>
<name>A0A835MCM3_9MAGN</name>
<accession>A0A835MCM3</accession>
<evidence type="ECO:0000313" key="1">
    <source>
        <dbReference type="EMBL" id="KAF9622179.1"/>
    </source>
</evidence>
<protein>
    <submittedName>
        <fullName evidence="1">Uncharacterized protein</fullName>
    </submittedName>
</protein>
<dbReference type="EMBL" id="JADFTS010000002">
    <property type="protein sequence ID" value="KAF9622179.1"/>
    <property type="molecule type" value="Genomic_DNA"/>
</dbReference>